<evidence type="ECO:0000256" key="2">
    <source>
        <dbReference type="PROSITE-ProRule" id="PRU00169"/>
    </source>
</evidence>
<protein>
    <submittedName>
        <fullName evidence="4">Response regulator</fullName>
    </submittedName>
</protein>
<dbReference type="InterPro" id="IPR024186">
    <property type="entry name" value="Sig_transdc_resp-reg_PatA"/>
</dbReference>
<feature type="domain" description="Response regulatory" evidence="3">
    <location>
        <begin position="270"/>
        <end position="386"/>
    </location>
</feature>
<evidence type="ECO:0000259" key="3">
    <source>
        <dbReference type="PROSITE" id="PS50110"/>
    </source>
</evidence>
<dbReference type="InterPro" id="IPR025497">
    <property type="entry name" value="PatA-like_N"/>
</dbReference>
<dbReference type="RefSeq" id="WP_330482521.1">
    <property type="nucleotide sequence ID" value="NZ_JAZBJZ010000012.1"/>
</dbReference>
<dbReference type="InterPro" id="IPR001789">
    <property type="entry name" value="Sig_transdc_resp-reg_receiver"/>
</dbReference>
<keyword evidence="1 2" id="KW-0597">Phosphoprotein</keyword>
<dbReference type="SMART" id="SM00448">
    <property type="entry name" value="REC"/>
    <property type="match status" value="1"/>
</dbReference>
<gene>
    <name evidence="4" type="ORF">V2H45_04970</name>
</gene>
<dbReference type="InterPro" id="IPR050595">
    <property type="entry name" value="Bact_response_regulator"/>
</dbReference>
<evidence type="ECO:0000256" key="1">
    <source>
        <dbReference type="ARBA" id="ARBA00022553"/>
    </source>
</evidence>
<dbReference type="Pfam" id="PF00072">
    <property type="entry name" value="Response_reg"/>
    <property type="match status" value="1"/>
</dbReference>
<accession>A0AAW9PUF8</accession>
<dbReference type="PROSITE" id="PS50110">
    <property type="entry name" value="RESPONSE_REGULATORY"/>
    <property type="match status" value="1"/>
</dbReference>
<dbReference type="InterPro" id="IPR011006">
    <property type="entry name" value="CheY-like_superfamily"/>
</dbReference>
<dbReference type="EMBL" id="JAZBJZ010000012">
    <property type="protein sequence ID" value="MEE3716096.1"/>
    <property type="molecule type" value="Genomic_DNA"/>
</dbReference>
<comment type="caution">
    <text evidence="4">The sequence shown here is derived from an EMBL/GenBank/DDBJ whole genome shotgun (WGS) entry which is preliminary data.</text>
</comment>
<dbReference type="Gene3D" id="3.40.50.2300">
    <property type="match status" value="1"/>
</dbReference>
<proteinExistence type="predicted"/>
<name>A0AAW9PUF8_9CYAN</name>
<dbReference type="PIRSF" id="PIRSF005897">
    <property type="entry name" value="RR_PatA"/>
    <property type="match status" value="1"/>
</dbReference>
<dbReference type="Pfam" id="PF14332">
    <property type="entry name" value="DUF4388"/>
    <property type="match status" value="1"/>
</dbReference>
<dbReference type="AlphaFoldDB" id="A0AAW9PUF8"/>
<dbReference type="PANTHER" id="PTHR44591:SF23">
    <property type="entry name" value="CHEY SUBFAMILY"/>
    <property type="match status" value="1"/>
</dbReference>
<reference evidence="4" key="1">
    <citation type="submission" date="2024-01" db="EMBL/GenBank/DDBJ databases">
        <title>Bank of Algae and Cyanobacteria of the Azores (BACA) strain genomes.</title>
        <authorList>
            <person name="Luz R."/>
            <person name="Cordeiro R."/>
            <person name="Fonseca A."/>
            <person name="Goncalves V."/>
        </authorList>
    </citation>
    <scope>NUCLEOTIDE SEQUENCE</scope>
    <source>
        <strain evidence="4">BACA0141</strain>
    </source>
</reference>
<dbReference type="PANTHER" id="PTHR44591">
    <property type="entry name" value="STRESS RESPONSE REGULATOR PROTEIN 1"/>
    <property type="match status" value="1"/>
</dbReference>
<dbReference type="SUPFAM" id="SSF52172">
    <property type="entry name" value="CheY-like"/>
    <property type="match status" value="1"/>
</dbReference>
<evidence type="ECO:0000313" key="5">
    <source>
        <dbReference type="Proteomes" id="UP001333818"/>
    </source>
</evidence>
<dbReference type="Proteomes" id="UP001333818">
    <property type="component" value="Unassembled WGS sequence"/>
</dbReference>
<keyword evidence="5" id="KW-1185">Reference proteome</keyword>
<sequence>MDTDATSTIEIAPHLKLIQDERSSGELVVFSERNPSVHYYLYFYLGRLVYATGGSHRVRRFYRSLRQNCPNAKLDEWLTKFGEPSEPWEFFIVNQALKQGLIEQEKAKMLVLGCIQEVFYAVISRQELVTTWTENRHPQQPFVLVSSQQILQGALQARQKWLDAGLGHVQNMIPGFSLNFVPVILAPDRLKAMVAAEALSTEAHQMLVKLLNGNNTIWDLSIRMHRSHISVMRSLLPLVIDGIVALREAPDLPSPVAPQVEAEPETKKGLIACIDDSPQIGMEMTRILNKAGYEVLNILDPLQGVSTLLKNKPDLIFLDLVMPNSNGYELCSFLRKTSAFREVPIVILTGHDGVIDRVRAKMAGSSDFLSKPPEEAKVVQIVEKYLESS</sequence>
<organism evidence="4 5">
    <name type="scientific">Tumidithrix elongata BACA0141</name>
    <dbReference type="NCBI Taxonomy" id="2716417"/>
    <lineage>
        <taxon>Bacteria</taxon>
        <taxon>Bacillati</taxon>
        <taxon>Cyanobacteriota</taxon>
        <taxon>Cyanophyceae</taxon>
        <taxon>Pseudanabaenales</taxon>
        <taxon>Pseudanabaenaceae</taxon>
        <taxon>Tumidithrix</taxon>
        <taxon>Tumidithrix elongata</taxon>
    </lineage>
</organism>
<evidence type="ECO:0000313" key="4">
    <source>
        <dbReference type="EMBL" id="MEE3716096.1"/>
    </source>
</evidence>
<dbReference type="GO" id="GO:0000160">
    <property type="term" value="P:phosphorelay signal transduction system"/>
    <property type="evidence" value="ECO:0007669"/>
    <property type="project" value="InterPro"/>
</dbReference>
<feature type="modified residue" description="4-aspartylphosphate" evidence="2">
    <location>
        <position position="319"/>
    </location>
</feature>